<organism evidence="1 2">
    <name type="scientific">Bipolaris victoriae (strain FI3)</name>
    <name type="common">Victoria blight of oats agent</name>
    <name type="synonym">Cochliobolus victoriae</name>
    <dbReference type="NCBI Taxonomy" id="930091"/>
    <lineage>
        <taxon>Eukaryota</taxon>
        <taxon>Fungi</taxon>
        <taxon>Dikarya</taxon>
        <taxon>Ascomycota</taxon>
        <taxon>Pezizomycotina</taxon>
        <taxon>Dothideomycetes</taxon>
        <taxon>Pleosporomycetidae</taxon>
        <taxon>Pleosporales</taxon>
        <taxon>Pleosporineae</taxon>
        <taxon>Pleosporaceae</taxon>
        <taxon>Bipolaris</taxon>
    </lineage>
</organism>
<dbReference type="GeneID" id="26251012"/>
<dbReference type="OrthoDB" id="10347025at2759"/>
<evidence type="ECO:0000313" key="2">
    <source>
        <dbReference type="Proteomes" id="UP000054337"/>
    </source>
</evidence>
<feature type="non-terminal residue" evidence="1">
    <location>
        <position position="1"/>
    </location>
</feature>
<reference evidence="1 2" key="1">
    <citation type="journal article" date="2013" name="PLoS Genet.">
        <title>Comparative genome structure, secondary metabolite, and effector coding capacity across Cochliobolus pathogens.</title>
        <authorList>
            <person name="Condon B.J."/>
            <person name="Leng Y."/>
            <person name="Wu D."/>
            <person name="Bushley K.E."/>
            <person name="Ohm R.A."/>
            <person name="Otillar R."/>
            <person name="Martin J."/>
            <person name="Schackwitz W."/>
            <person name="Grimwood J."/>
            <person name="MohdZainudin N."/>
            <person name="Xue C."/>
            <person name="Wang R."/>
            <person name="Manning V.A."/>
            <person name="Dhillon B."/>
            <person name="Tu Z.J."/>
            <person name="Steffenson B.J."/>
            <person name="Salamov A."/>
            <person name="Sun H."/>
            <person name="Lowry S."/>
            <person name="LaButti K."/>
            <person name="Han J."/>
            <person name="Copeland A."/>
            <person name="Lindquist E."/>
            <person name="Barry K."/>
            <person name="Schmutz J."/>
            <person name="Baker S.E."/>
            <person name="Ciuffetti L.M."/>
            <person name="Grigoriev I.V."/>
            <person name="Zhong S."/>
            <person name="Turgeon B.G."/>
        </authorList>
    </citation>
    <scope>NUCLEOTIDE SEQUENCE [LARGE SCALE GENOMIC DNA]</scope>
    <source>
        <strain evidence="1 2">FI3</strain>
    </source>
</reference>
<dbReference type="RefSeq" id="XP_014549957.1">
    <property type="nucleotide sequence ID" value="XM_014694471.1"/>
</dbReference>
<dbReference type="Proteomes" id="UP000054337">
    <property type="component" value="Unassembled WGS sequence"/>
</dbReference>
<accession>W7DQ45</accession>
<dbReference type="AlphaFoldDB" id="W7DQ45"/>
<keyword evidence="2" id="KW-1185">Reference proteome</keyword>
<name>W7DQ45_BIPV3</name>
<protein>
    <submittedName>
        <fullName evidence="1">Uncharacterized protein</fullName>
    </submittedName>
</protein>
<evidence type="ECO:0000313" key="1">
    <source>
        <dbReference type="EMBL" id="EUN20383.1"/>
    </source>
</evidence>
<gene>
    <name evidence="1" type="ORF">COCVIDRAFT_117315</name>
</gene>
<sequence length="53" mass="6027">RDSILRDSKLHNNLLPFNVDVLRPSAVSLYIKGRILLITYNITSPLRAIILIP</sequence>
<dbReference type="HOGENOM" id="CLU_200104_0_0_1"/>
<dbReference type="EMBL" id="KI969234">
    <property type="protein sequence ID" value="EUN20383.1"/>
    <property type="molecule type" value="Genomic_DNA"/>
</dbReference>
<proteinExistence type="predicted"/>